<proteinExistence type="predicted"/>
<reference evidence="5" key="1">
    <citation type="submission" date="2025-08" db="UniProtKB">
        <authorList>
            <consortium name="RefSeq"/>
        </authorList>
    </citation>
    <scope>IDENTIFICATION</scope>
</reference>
<dbReference type="Pfam" id="PF01033">
    <property type="entry name" value="Somatomedin_B"/>
    <property type="match status" value="1"/>
</dbReference>
<feature type="domain" description="SMB" evidence="3">
    <location>
        <begin position="18"/>
        <end position="65"/>
    </location>
</feature>
<feature type="chain" id="PRO_5035483143" evidence="2">
    <location>
        <begin position="21"/>
        <end position="117"/>
    </location>
</feature>
<evidence type="ECO:0000259" key="3">
    <source>
        <dbReference type="PROSITE" id="PS50958"/>
    </source>
</evidence>
<dbReference type="KEGG" id="bspl:121201780"/>
<dbReference type="SUPFAM" id="SSF90188">
    <property type="entry name" value="Somatomedin B domain"/>
    <property type="match status" value="1"/>
</dbReference>
<evidence type="ECO:0000256" key="1">
    <source>
        <dbReference type="ARBA" id="ARBA00023157"/>
    </source>
</evidence>
<keyword evidence="1" id="KW-1015">Disulfide bond</keyword>
<evidence type="ECO:0000313" key="5">
    <source>
        <dbReference type="RefSeq" id="XP_040924061.1"/>
    </source>
</evidence>
<accession>A0A8M1H6K4</accession>
<dbReference type="InterPro" id="IPR001212">
    <property type="entry name" value="Somatomedin_B_dom"/>
</dbReference>
<dbReference type="PROSITE" id="PS00524">
    <property type="entry name" value="SMB_1"/>
    <property type="match status" value="1"/>
</dbReference>
<evidence type="ECO:0000256" key="2">
    <source>
        <dbReference type="SAM" id="SignalP"/>
    </source>
</evidence>
<feature type="signal peptide" evidence="2">
    <location>
        <begin position="1"/>
        <end position="20"/>
    </location>
</feature>
<gene>
    <name evidence="5" type="primary">LOC121201780</name>
</gene>
<keyword evidence="2" id="KW-0732">Signal</keyword>
<evidence type="ECO:0000313" key="4">
    <source>
        <dbReference type="Proteomes" id="UP000515150"/>
    </source>
</evidence>
<dbReference type="PROSITE" id="PS50958">
    <property type="entry name" value="SMB_2"/>
    <property type="match status" value="1"/>
</dbReference>
<sequence>MESFVLCFLLLLQLVPLSDAGCAGPPALCCANKNNSCYRGCFCDEACVKLGDCCSDYVSTCTQHFQTVVLQLQAAVSFPNNQNAAVVSESISQFLSQTFIQQNCKNCTIEMIYTKLV</sequence>
<organism evidence="4 5">
    <name type="scientific">Betta splendens</name>
    <name type="common">Siamese fighting fish</name>
    <dbReference type="NCBI Taxonomy" id="158456"/>
    <lineage>
        <taxon>Eukaryota</taxon>
        <taxon>Metazoa</taxon>
        <taxon>Chordata</taxon>
        <taxon>Craniata</taxon>
        <taxon>Vertebrata</taxon>
        <taxon>Euteleostomi</taxon>
        <taxon>Actinopterygii</taxon>
        <taxon>Neopterygii</taxon>
        <taxon>Teleostei</taxon>
        <taxon>Neoteleostei</taxon>
        <taxon>Acanthomorphata</taxon>
        <taxon>Anabantaria</taxon>
        <taxon>Anabantiformes</taxon>
        <taxon>Anabantoidei</taxon>
        <taxon>Osphronemidae</taxon>
        <taxon>Betta</taxon>
    </lineage>
</organism>
<dbReference type="GeneID" id="121201780"/>
<dbReference type="InterPro" id="IPR036024">
    <property type="entry name" value="Somatomedin_B-like_dom_sf"/>
</dbReference>
<protein>
    <submittedName>
        <fullName evidence="5">Somatomedin-B and thrombospondin type-1 domain-containing protein</fullName>
    </submittedName>
</protein>
<dbReference type="OrthoDB" id="98591at2759"/>
<dbReference type="AlphaFoldDB" id="A0A8M1H6K4"/>
<keyword evidence="4" id="KW-1185">Reference proteome</keyword>
<dbReference type="Proteomes" id="UP000515150">
    <property type="component" value="Chromosome 17"/>
</dbReference>
<name>A0A8M1H6K4_BETSP</name>
<dbReference type="RefSeq" id="XP_040924061.1">
    <property type="nucleotide sequence ID" value="XM_041068127.2"/>
</dbReference>